<evidence type="ECO:0000256" key="4">
    <source>
        <dbReference type="RuleBase" id="RU003513"/>
    </source>
</evidence>
<sequence>MKRKILVVMGTRPEAIKLAPVVRELRGQTDLCEVLVVSTGQHREMLAQVLAIFGLEPDVNLEVMTPGQDLFDITSRTLLGMRTVLQTYKPDCVIVQGDTTTALGAAMAAFFERIPVAHVEAGLRTGDRCLPFPEEMNRRLIDQIAEWMFTPTRRSRDALIAEGVEDSRVTVTGNTVIDALLATRALAQARAVEIPGLPAGCLDGLRPILVTAHRRESFGRTIDGICRALVRVVDQNPDVAVVYPVHLNPNIDGPVRRILGGRDRIHLLPPLGYLEFVSLMDRSHLVLSDSGGLQEETPSLGKPILVLRDVTERPEGIEAGVAMLVGTNEDGIVNGVQAVLSDPALFEKMARGANPYGDGTASERIAKILLSSSPTRHQTKAD</sequence>
<dbReference type="PANTHER" id="PTHR43174:SF2">
    <property type="entry name" value="UDP-N-ACETYLGLUCOSAMINE 2-EPIMERASE"/>
    <property type="match status" value="1"/>
</dbReference>
<dbReference type="PANTHER" id="PTHR43174">
    <property type="entry name" value="UDP-N-ACETYLGLUCOSAMINE 2-EPIMERASE"/>
    <property type="match status" value="1"/>
</dbReference>
<dbReference type="RefSeq" id="WP_157370781.1">
    <property type="nucleotide sequence ID" value="NZ_CP012332.1"/>
</dbReference>
<name>A0A0K1PHW4_9BACT</name>
<proteinExistence type="inferred from homology"/>
<dbReference type="AlphaFoldDB" id="A0A0K1PHW4"/>
<dbReference type="Gene3D" id="3.40.50.2000">
    <property type="entry name" value="Glycogen Phosphorylase B"/>
    <property type="match status" value="2"/>
</dbReference>
<organism evidence="6 7">
    <name type="scientific">Vulgatibacter incomptus</name>
    <dbReference type="NCBI Taxonomy" id="1391653"/>
    <lineage>
        <taxon>Bacteria</taxon>
        <taxon>Pseudomonadati</taxon>
        <taxon>Myxococcota</taxon>
        <taxon>Myxococcia</taxon>
        <taxon>Myxococcales</taxon>
        <taxon>Cystobacterineae</taxon>
        <taxon>Vulgatibacteraceae</taxon>
        <taxon>Vulgatibacter</taxon>
    </lineage>
</organism>
<evidence type="ECO:0000313" key="6">
    <source>
        <dbReference type="EMBL" id="AKU93102.1"/>
    </source>
</evidence>
<keyword evidence="1 4" id="KW-0413">Isomerase</keyword>
<dbReference type="PATRIC" id="fig|1391653.3.peg.3641"/>
<evidence type="ECO:0000256" key="2">
    <source>
        <dbReference type="ARBA" id="ARBA00038209"/>
    </source>
</evidence>
<reference evidence="6 7" key="1">
    <citation type="submission" date="2015-08" db="EMBL/GenBank/DDBJ databases">
        <authorList>
            <person name="Babu N.S."/>
            <person name="Beckwith C.J."/>
            <person name="Beseler K.G."/>
            <person name="Brison A."/>
            <person name="Carone J.V."/>
            <person name="Caskin T.P."/>
            <person name="Diamond M."/>
            <person name="Durham M.E."/>
            <person name="Foxe J.M."/>
            <person name="Go M."/>
            <person name="Henderson B.A."/>
            <person name="Jones I.B."/>
            <person name="McGettigan J.A."/>
            <person name="Micheletti S.J."/>
            <person name="Nasrallah M.E."/>
            <person name="Ortiz D."/>
            <person name="Piller C.R."/>
            <person name="Privatt S.R."/>
            <person name="Schneider S.L."/>
            <person name="Sharp S."/>
            <person name="Smith T.C."/>
            <person name="Stanton J.D."/>
            <person name="Ullery H.E."/>
            <person name="Wilson R.J."/>
            <person name="Serrano M.G."/>
            <person name="Buck G."/>
            <person name="Lee V."/>
            <person name="Wang Y."/>
            <person name="Carvalho R."/>
            <person name="Voegtly L."/>
            <person name="Shi R."/>
            <person name="Duckworth R."/>
            <person name="Johnson A."/>
            <person name="Loviza R."/>
            <person name="Walstead R."/>
            <person name="Shah Z."/>
            <person name="Kiflezghi M."/>
            <person name="Wade K."/>
            <person name="Ball S.L."/>
            <person name="Bradley K.W."/>
            <person name="Asai D.J."/>
            <person name="Bowman C.A."/>
            <person name="Russell D.A."/>
            <person name="Pope W.H."/>
            <person name="Jacobs-Sera D."/>
            <person name="Hendrix R.W."/>
            <person name="Hatfull G.F."/>
        </authorList>
    </citation>
    <scope>NUCLEOTIDE SEQUENCE [LARGE SCALE GENOMIC DNA]</scope>
    <source>
        <strain evidence="6 7">DSM 27710</strain>
    </source>
</reference>
<dbReference type="EMBL" id="CP012332">
    <property type="protein sequence ID" value="AKU93102.1"/>
    <property type="molecule type" value="Genomic_DNA"/>
</dbReference>
<dbReference type="InterPro" id="IPR029767">
    <property type="entry name" value="WecB-like"/>
</dbReference>
<dbReference type="GO" id="GO:0008761">
    <property type="term" value="F:UDP-N-acetylglucosamine 2-epimerase activity"/>
    <property type="evidence" value="ECO:0007669"/>
    <property type="project" value="UniProtKB-EC"/>
</dbReference>
<accession>A0A0K1PHW4</accession>
<dbReference type="KEGG" id="vin:AKJ08_3489"/>
<dbReference type="NCBIfam" id="TIGR00236">
    <property type="entry name" value="wecB"/>
    <property type="match status" value="1"/>
</dbReference>
<dbReference type="SUPFAM" id="SSF53756">
    <property type="entry name" value="UDP-Glycosyltransferase/glycogen phosphorylase"/>
    <property type="match status" value="1"/>
</dbReference>
<dbReference type="Proteomes" id="UP000055590">
    <property type="component" value="Chromosome"/>
</dbReference>
<dbReference type="InterPro" id="IPR003331">
    <property type="entry name" value="UDP_GlcNAc_Epimerase_2_dom"/>
</dbReference>
<keyword evidence="7" id="KW-1185">Reference proteome</keyword>
<dbReference type="EC" id="5.1.3.14" evidence="3"/>
<evidence type="ECO:0000256" key="3">
    <source>
        <dbReference type="ARBA" id="ARBA00038858"/>
    </source>
</evidence>
<evidence type="ECO:0000256" key="1">
    <source>
        <dbReference type="ARBA" id="ARBA00023235"/>
    </source>
</evidence>
<dbReference type="CDD" id="cd03786">
    <property type="entry name" value="GTB_UDP-GlcNAc_2-Epimerase"/>
    <property type="match status" value="1"/>
</dbReference>
<evidence type="ECO:0000313" key="7">
    <source>
        <dbReference type="Proteomes" id="UP000055590"/>
    </source>
</evidence>
<feature type="domain" description="UDP-N-acetylglucosamine 2-epimerase" evidence="5">
    <location>
        <begin position="32"/>
        <end position="369"/>
    </location>
</feature>
<dbReference type="Pfam" id="PF02350">
    <property type="entry name" value="Epimerase_2"/>
    <property type="match status" value="1"/>
</dbReference>
<comment type="similarity">
    <text evidence="2 4">Belongs to the UDP-N-acetylglucosamine 2-epimerase family.</text>
</comment>
<dbReference type="OrthoDB" id="9803238at2"/>
<protein>
    <recommendedName>
        <fullName evidence="3">UDP-N-acetylglucosamine 2-epimerase (non-hydrolyzing)</fullName>
        <ecNumber evidence="3">5.1.3.14</ecNumber>
    </recommendedName>
</protein>
<dbReference type="STRING" id="1391653.AKJ08_3489"/>
<evidence type="ECO:0000259" key="5">
    <source>
        <dbReference type="Pfam" id="PF02350"/>
    </source>
</evidence>
<gene>
    <name evidence="6" type="ORF">AKJ08_3489</name>
</gene>